<gene>
    <name evidence="2" type="ORF">Aco04nite_53700</name>
</gene>
<evidence type="ECO:0000256" key="1">
    <source>
        <dbReference type="SAM" id="MobiDB-lite"/>
    </source>
</evidence>
<dbReference type="Proteomes" id="UP000680865">
    <property type="component" value="Unassembled WGS sequence"/>
</dbReference>
<evidence type="ECO:0000313" key="2">
    <source>
        <dbReference type="EMBL" id="GIM77093.1"/>
    </source>
</evidence>
<feature type="compositionally biased region" description="Acidic residues" evidence="1">
    <location>
        <begin position="17"/>
        <end position="26"/>
    </location>
</feature>
<name>A0A919SU41_9ACTN</name>
<dbReference type="EMBL" id="BOQP01000029">
    <property type="protein sequence ID" value="GIM77093.1"/>
    <property type="molecule type" value="Genomic_DNA"/>
</dbReference>
<organism evidence="2 3">
    <name type="scientific">Winogradskya consettensis</name>
    <dbReference type="NCBI Taxonomy" id="113560"/>
    <lineage>
        <taxon>Bacteria</taxon>
        <taxon>Bacillati</taxon>
        <taxon>Actinomycetota</taxon>
        <taxon>Actinomycetes</taxon>
        <taxon>Micromonosporales</taxon>
        <taxon>Micromonosporaceae</taxon>
        <taxon>Winogradskya</taxon>
    </lineage>
</organism>
<sequence length="279" mass="30749">MPPPNRVTAAQHHIPDEEAMNTDEAEPSLPRTEAADGGAQTPKKSWRHPVNGASKALRAFTAGRRIAARYNSVCARCDRPIASGEVIGRLPREVARYGDPGWVCLSCQTTSQASFDITMQHVIARVYLRWAAGKPVGLNKGEVETLCDAAFHADAELEPATRCNADDRDFDPVRPSAPWQGWDQFDASIEEIVGHLVDAVNYQFACSLSTSNVFVLLSHLIEHTCTCGQHIPPDLLCVYELMEIVNAWDNLDWHHPTRRGGQAAFARRFPTTTLPALPS</sequence>
<proteinExistence type="predicted"/>
<reference evidence="2" key="1">
    <citation type="submission" date="2021-03" db="EMBL/GenBank/DDBJ databases">
        <title>Whole genome shotgun sequence of Actinoplanes consettensis NBRC 14913.</title>
        <authorList>
            <person name="Komaki H."/>
            <person name="Tamura T."/>
        </authorList>
    </citation>
    <scope>NUCLEOTIDE SEQUENCE</scope>
    <source>
        <strain evidence="2">NBRC 14913</strain>
    </source>
</reference>
<accession>A0A919SU41</accession>
<keyword evidence="3" id="KW-1185">Reference proteome</keyword>
<protein>
    <submittedName>
        <fullName evidence="2">Uncharacterized protein</fullName>
    </submittedName>
</protein>
<dbReference type="AlphaFoldDB" id="A0A919SU41"/>
<feature type="region of interest" description="Disordered" evidence="1">
    <location>
        <begin position="1"/>
        <end position="50"/>
    </location>
</feature>
<evidence type="ECO:0000313" key="3">
    <source>
        <dbReference type="Proteomes" id="UP000680865"/>
    </source>
</evidence>
<comment type="caution">
    <text evidence="2">The sequence shown here is derived from an EMBL/GenBank/DDBJ whole genome shotgun (WGS) entry which is preliminary data.</text>
</comment>